<dbReference type="InterPro" id="IPR000182">
    <property type="entry name" value="GNAT_dom"/>
</dbReference>
<reference evidence="2 3" key="1">
    <citation type="submission" date="2018-11" db="EMBL/GenBank/DDBJ databases">
        <title>Mesobaculum littorinae gen. nov., sp. nov., isolated from Littorina scabra that represents a novel genus of the order Rhodobacteraceae.</title>
        <authorList>
            <person name="Li F."/>
        </authorList>
    </citation>
    <scope>NUCLEOTIDE SEQUENCE [LARGE SCALE GENOMIC DNA]</scope>
    <source>
        <strain evidence="2 3">M0103</strain>
    </source>
</reference>
<dbReference type="SUPFAM" id="SSF55729">
    <property type="entry name" value="Acyl-CoA N-acyltransferases (Nat)"/>
    <property type="match status" value="1"/>
</dbReference>
<feature type="domain" description="N-acetyltransferase" evidence="1">
    <location>
        <begin position="106"/>
        <end position="242"/>
    </location>
</feature>
<comment type="caution">
    <text evidence="2">The sequence shown here is derived from an EMBL/GenBank/DDBJ whole genome shotgun (WGS) entry which is preliminary data.</text>
</comment>
<dbReference type="OrthoDB" id="7301318at2"/>
<name>A0A438AH45_9RHOB</name>
<dbReference type="InterPro" id="IPR016181">
    <property type="entry name" value="Acyl_CoA_acyltransferase"/>
</dbReference>
<accession>A0A438AH45</accession>
<evidence type="ECO:0000313" key="2">
    <source>
        <dbReference type="EMBL" id="RVV98043.1"/>
    </source>
</evidence>
<evidence type="ECO:0000259" key="1">
    <source>
        <dbReference type="PROSITE" id="PS51186"/>
    </source>
</evidence>
<dbReference type="CDD" id="cd04301">
    <property type="entry name" value="NAT_SF"/>
    <property type="match status" value="1"/>
</dbReference>
<evidence type="ECO:0000313" key="3">
    <source>
        <dbReference type="Proteomes" id="UP000285908"/>
    </source>
</evidence>
<gene>
    <name evidence="2" type="ORF">EKE94_11305</name>
</gene>
<keyword evidence="3" id="KW-1185">Reference proteome</keyword>
<dbReference type="Pfam" id="PF00583">
    <property type="entry name" value="Acetyltransf_1"/>
    <property type="match status" value="1"/>
</dbReference>
<sequence>MQPTPETIYAAMEATWPPAARERLGPWTLRDGQGGGSRVSAATAEGPVSERDIHAAVEAMQMRGQRPLFAIRPGEEMLDEILDASGYALFDPVTFFAAPVGALSLLSLPRAAAFTIWEPLAIMLDIWGEGGVDAARVAVMERAPWPKAAIFGRSGDTPAGAAFVALHGDLAMIHAVEVRQASRRQGTARHMLIEAGRWAEAQGAQTVGLAVRTQNAPAVALYTALGMAPVAGYHYRKAPAVQNGRIAGA</sequence>
<proteinExistence type="predicted"/>
<protein>
    <submittedName>
        <fullName evidence="2">GNAT family N-acetyltransferase</fullName>
    </submittedName>
</protein>
<dbReference type="Proteomes" id="UP000285908">
    <property type="component" value="Unassembled WGS sequence"/>
</dbReference>
<dbReference type="EMBL" id="RQXX01000003">
    <property type="protein sequence ID" value="RVV98043.1"/>
    <property type="molecule type" value="Genomic_DNA"/>
</dbReference>
<organism evidence="2 3">
    <name type="scientific">Mesobaculum littorinae</name>
    <dbReference type="NCBI Taxonomy" id="2486419"/>
    <lineage>
        <taxon>Bacteria</taxon>
        <taxon>Pseudomonadati</taxon>
        <taxon>Pseudomonadota</taxon>
        <taxon>Alphaproteobacteria</taxon>
        <taxon>Rhodobacterales</taxon>
        <taxon>Roseobacteraceae</taxon>
        <taxon>Mesobaculum</taxon>
    </lineage>
</organism>
<dbReference type="PROSITE" id="PS51186">
    <property type="entry name" value="GNAT"/>
    <property type="match status" value="1"/>
</dbReference>
<dbReference type="AlphaFoldDB" id="A0A438AH45"/>
<dbReference type="RefSeq" id="WP_127906708.1">
    <property type="nucleotide sequence ID" value="NZ_RQXX01000003.1"/>
</dbReference>
<dbReference type="GO" id="GO:0016747">
    <property type="term" value="F:acyltransferase activity, transferring groups other than amino-acyl groups"/>
    <property type="evidence" value="ECO:0007669"/>
    <property type="project" value="InterPro"/>
</dbReference>
<keyword evidence="2" id="KW-0808">Transferase</keyword>
<dbReference type="Gene3D" id="3.40.630.30">
    <property type="match status" value="1"/>
</dbReference>